<comment type="caution">
    <text evidence="1">The sequence shown here is derived from an EMBL/GenBank/DDBJ whole genome shotgun (WGS) entry which is preliminary data.</text>
</comment>
<proteinExistence type="predicted"/>
<organism evidence="1 2">
    <name type="scientific">Rhodococcoides kyotonense</name>
    <dbReference type="NCBI Taxonomy" id="398843"/>
    <lineage>
        <taxon>Bacteria</taxon>
        <taxon>Bacillati</taxon>
        <taxon>Actinomycetota</taxon>
        <taxon>Actinomycetes</taxon>
        <taxon>Mycobacteriales</taxon>
        <taxon>Nocardiaceae</taxon>
        <taxon>Rhodococcoides</taxon>
    </lineage>
</organism>
<dbReference type="EMBL" id="LVHI01000012">
    <property type="protein sequence ID" value="OAK54744.1"/>
    <property type="molecule type" value="Genomic_DNA"/>
</dbReference>
<dbReference type="Gene3D" id="3.40.630.30">
    <property type="match status" value="1"/>
</dbReference>
<protein>
    <submittedName>
        <fullName evidence="1">Uncharacterized protein</fullName>
    </submittedName>
</protein>
<evidence type="ECO:0000313" key="2">
    <source>
        <dbReference type="Proteomes" id="UP000077519"/>
    </source>
</evidence>
<evidence type="ECO:0000313" key="1">
    <source>
        <dbReference type="EMBL" id="OAK54744.1"/>
    </source>
</evidence>
<accession>A0A177YGS2</accession>
<name>A0A177YGS2_9NOCA</name>
<dbReference type="SUPFAM" id="SSF55729">
    <property type="entry name" value="Acyl-CoA N-acyltransferases (Nat)"/>
    <property type="match status" value="1"/>
</dbReference>
<gene>
    <name evidence="1" type="ORF">A3K89_05260</name>
</gene>
<reference evidence="1 2" key="1">
    <citation type="submission" date="2016-03" db="EMBL/GenBank/DDBJ databases">
        <title>Genome sequence of Rhodococcus kyotonensis KB10.</title>
        <authorList>
            <person name="Jeong H."/>
            <person name="Hong C.E."/>
            <person name="Jo S.H."/>
            <person name="Park J.M."/>
        </authorList>
    </citation>
    <scope>NUCLEOTIDE SEQUENCE [LARGE SCALE GENOMIC DNA]</scope>
    <source>
        <strain evidence="1 2">KB10</strain>
    </source>
</reference>
<keyword evidence="2" id="KW-1185">Reference proteome</keyword>
<dbReference type="Proteomes" id="UP000077519">
    <property type="component" value="Unassembled WGS sequence"/>
</dbReference>
<sequence>MVGYQQSGIRSHAAHTGEIDRKALTRRFGTSTFSLRVPRFGDFERWRATRIDHSRFLAPAFGEAGRTWAELNTPAAWIEKYVTDRRLSRRGLSFPHLLFESSHTDAAGPRVAGEVNISRVDGLSQAGELSVWCTPSVHQSEVTGWAGHVVVLEAFTRANPLRWVIAPVAVDNPRPAKGLGLAGFEKTARLRRQRNYDGSPTDHNLWVCENTSRNRIRLQELMENA</sequence>
<dbReference type="InterPro" id="IPR016181">
    <property type="entry name" value="Acyl_CoA_acyltransferase"/>
</dbReference>
<dbReference type="AlphaFoldDB" id="A0A177YGS2"/>